<evidence type="ECO:0000256" key="3">
    <source>
        <dbReference type="ARBA" id="ARBA00023277"/>
    </source>
</evidence>
<dbReference type="EC" id="5.1.3.20" evidence="4"/>
<reference evidence="6" key="1">
    <citation type="submission" date="2008-06" db="EMBL/GenBank/DDBJ databases">
        <title>Complete sequence of chromosome of Prosthecochloris aestuarii DSM 271.</title>
        <authorList>
            <consortium name="US DOE Joint Genome Institute"/>
            <person name="Lucas S."/>
            <person name="Copeland A."/>
            <person name="Lapidus A."/>
            <person name="Glavina del Rio T."/>
            <person name="Dalin E."/>
            <person name="Tice H."/>
            <person name="Bruce D."/>
            <person name="Goodwin L."/>
            <person name="Pitluck S."/>
            <person name="Schmutz J."/>
            <person name="Larimer F."/>
            <person name="Land M."/>
            <person name="Hauser L."/>
            <person name="Kyrpides N."/>
            <person name="Anderson I."/>
            <person name="Liu Z."/>
            <person name="Li T."/>
            <person name="Zhao F."/>
            <person name="Overmann J."/>
            <person name="Bryant D.A."/>
            <person name="Richardson P."/>
        </authorList>
    </citation>
    <scope>NUCLEOTIDE SEQUENCE [LARGE SCALE GENOMIC DNA]</scope>
    <source>
        <strain evidence="6">DSM 271</strain>
    </source>
</reference>
<dbReference type="HAMAP" id="MF_01601">
    <property type="entry name" value="Heptose_epimerase"/>
    <property type="match status" value="1"/>
</dbReference>
<dbReference type="InterPro" id="IPR001509">
    <property type="entry name" value="Epimerase_deHydtase"/>
</dbReference>
<dbReference type="GO" id="GO:0097171">
    <property type="term" value="P:ADP-L-glycero-beta-D-manno-heptose biosynthetic process"/>
    <property type="evidence" value="ECO:0007669"/>
    <property type="project" value="UniProtKB-UniPathway"/>
</dbReference>
<feature type="binding site" evidence="4">
    <location>
        <position position="93"/>
    </location>
    <ligand>
        <name>NADP(+)</name>
        <dbReference type="ChEBI" id="CHEBI:58349"/>
    </ligand>
</feature>
<dbReference type="GO" id="GO:0005975">
    <property type="term" value="P:carbohydrate metabolic process"/>
    <property type="evidence" value="ECO:0007669"/>
    <property type="project" value="UniProtKB-UniRule"/>
</dbReference>
<comment type="similarity">
    <text evidence="4">Belongs to the NAD(P)-dependent epimerase/dehydratase family. HldD subfamily.</text>
</comment>
<feature type="binding site" evidence="4">
    <location>
        <position position="172"/>
    </location>
    <ligand>
        <name>NADP(+)</name>
        <dbReference type="ChEBI" id="CHEBI:58349"/>
    </ligand>
</feature>
<comment type="function">
    <text evidence="4">Catalyzes the interconversion between ADP-D-glycero-beta-D-manno-heptose and ADP-L-glycero-beta-D-manno-heptose via an epimerization at carbon 6 of the heptose.</text>
</comment>
<sequence length="329" mass="36977">MIILTGGAGFIGSAMLWELNRNGMDDVLIVDNLESATSGKWKNLSGLSYSDIVSISDLPPLLEQNRLGNVSAIIHMGAISATTETDADLLLHNNYHYSRKLALSCAKSDIRFIYASSAATYGDGSLGYSDEEEGIFALRPLNMYGYSKQLFDTWALKKGLLNHAAGIKFFNVYGPNEYHKGDMSSVVLKAFHQIQETGQVKLFRSHRKDYRDGEQLRDFIYIKDCTAAMLWLLQNPSVCGIFNLGTGRARSFKDLVTATFDAMGKKPSIEYIPMPETLRDKYQYFTEAQTQKLRAYGWTGTLTSLEEGVRDYVVNYLQHECRNFDTLQP</sequence>
<dbReference type="Gene3D" id="3.90.25.10">
    <property type="entry name" value="UDP-galactose 4-epimerase, domain 1"/>
    <property type="match status" value="1"/>
</dbReference>
<evidence type="ECO:0000256" key="1">
    <source>
        <dbReference type="ARBA" id="ARBA00022857"/>
    </source>
</evidence>
<dbReference type="CDD" id="cd05248">
    <property type="entry name" value="ADP_GME_SDR_e"/>
    <property type="match status" value="1"/>
</dbReference>
<evidence type="ECO:0000256" key="2">
    <source>
        <dbReference type="ARBA" id="ARBA00023235"/>
    </source>
</evidence>
<dbReference type="KEGG" id="paa:Paes_1384"/>
<keyword evidence="2 4" id="KW-0413">Isomerase</keyword>
<keyword evidence="1 4" id="KW-0521">NADP</keyword>
<name>B4S8L8_PROA2</name>
<feature type="binding site" evidence="4">
    <location>
        <position position="40"/>
    </location>
    <ligand>
        <name>NADP(+)</name>
        <dbReference type="ChEBI" id="CHEBI:58349"/>
    </ligand>
</feature>
<keyword evidence="3 4" id="KW-0119">Carbohydrate metabolism</keyword>
<feature type="binding site" evidence="4">
    <location>
        <position position="180"/>
    </location>
    <ligand>
        <name>NADP(+)</name>
        <dbReference type="ChEBI" id="CHEBI:58349"/>
    </ligand>
</feature>
<dbReference type="RefSeq" id="WP_012505939.1">
    <property type="nucleotide sequence ID" value="NC_011059.1"/>
</dbReference>
<comment type="cofactor">
    <cofactor evidence="4">
        <name>NADP(+)</name>
        <dbReference type="ChEBI" id="CHEBI:58349"/>
    </cofactor>
    <text evidence="4">Binds 1 NADP(+) per subunit.</text>
</comment>
<dbReference type="STRING" id="290512.Paes_1384"/>
<evidence type="ECO:0000313" key="7">
    <source>
        <dbReference type="Proteomes" id="UP000002725"/>
    </source>
</evidence>
<dbReference type="Proteomes" id="UP000002725">
    <property type="component" value="Chromosome"/>
</dbReference>
<feature type="binding site" evidence="4">
    <location>
        <position position="217"/>
    </location>
    <ligand>
        <name>substrate</name>
    </ligand>
</feature>
<comment type="domain">
    <text evidence="4">Contains a large N-terminal NADP-binding domain, and a smaller C-terminal substrate-binding domain.</text>
</comment>
<comment type="pathway">
    <text evidence="4">Nucleotide-sugar biosynthesis; ADP-L-glycero-beta-D-manno-heptose biosynthesis; ADP-L-glycero-beta-D-manno-heptose from D-glycero-beta-D-manno-heptose 7-phosphate: step 4/4.</text>
</comment>
<dbReference type="Gene3D" id="3.40.50.720">
    <property type="entry name" value="NAD(P)-binding Rossmann-like Domain"/>
    <property type="match status" value="1"/>
</dbReference>
<organism evidence="6 7">
    <name type="scientific">Prosthecochloris aestuarii (strain DSM 271 / SK 413)</name>
    <dbReference type="NCBI Taxonomy" id="290512"/>
    <lineage>
        <taxon>Bacteria</taxon>
        <taxon>Pseudomonadati</taxon>
        <taxon>Chlorobiota</taxon>
        <taxon>Chlorobiia</taxon>
        <taxon>Chlorobiales</taxon>
        <taxon>Chlorobiaceae</taxon>
        <taxon>Prosthecochloris</taxon>
    </lineage>
</organism>
<feature type="binding site" evidence="4">
    <location>
        <position position="148"/>
    </location>
    <ligand>
        <name>NADP(+)</name>
        <dbReference type="ChEBI" id="CHEBI:58349"/>
    </ligand>
</feature>
<feature type="domain" description="NAD-dependent epimerase/dehydratase" evidence="5">
    <location>
        <begin position="2"/>
        <end position="245"/>
    </location>
</feature>
<dbReference type="PANTHER" id="PTHR43103:SF3">
    <property type="entry name" value="ADP-L-GLYCERO-D-MANNO-HEPTOSE-6-EPIMERASE"/>
    <property type="match status" value="1"/>
</dbReference>
<evidence type="ECO:0000259" key="5">
    <source>
        <dbReference type="Pfam" id="PF01370"/>
    </source>
</evidence>
<accession>B4S8L8</accession>
<dbReference type="Pfam" id="PF01370">
    <property type="entry name" value="Epimerase"/>
    <property type="match status" value="1"/>
</dbReference>
<feature type="active site" description="Proton acceptor" evidence="4">
    <location>
        <position position="180"/>
    </location>
</feature>
<dbReference type="EMBL" id="CP001108">
    <property type="protein sequence ID" value="ACF46405.1"/>
    <property type="molecule type" value="Genomic_DNA"/>
</dbReference>
<dbReference type="HOGENOM" id="CLU_007383_1_3_10"/>
<dbReference type="NCBIfam" id="TIGR02197">
    <property type="entry name" value="heptose_epim"/>
    <property type="match status" value="1"/>
</dbReference>
<dbReference type="GO" id="GO:0008712">
    <property type="term" value="F:ADP-glyceromanno-heptose 6-epimerase activity"/>
    <property type="evidence" value="ECO:0007669"/>
    <property type="project" value="UniProtKB-UniRule"/>
</dbReference>
<feature type="binding site" evidence="4">
    <location>
        <position position="189"/>
    </location>
    <ligand>
        <name>substrate</name>
    </ligand>
</feature>
<comment type="caution">
    <text evidence="4">Lacks conserved residue(s) required for the propagation of feature annotation.</text>
</comment>
<dbReference type="SUPFAM" id="SSF51735">
    <property type="entry name" value="NAD(P)-binding Rossmann-fold domains"/>
    <property type="match status" value="1"/>
</dbReference>
<dbReference type="eggNOG" id="COG0451">
    <property type="taxonomic scope" value="Bacteria"/>
</dbReference>
<dbReference type="InterPro" id="IPR036291">
    <property type="entry name" value="NAD(P)-bd_dom_sf"/>
</dbReference>
<feature type="binding site" evidence="4">
    <location>
        <position position="282"/>
    </location>
    <ligand>
        <name>substrate</name>
    </ligand>
</feature>
<feature type="binding site" evidence="4">
    <location>
        <position position="182"/>
    </location>
    <ligand>
        <name>substrate</name>
    </ligand>
</feature>
<proteinExistence type="inferred from homology"/>
<feature type="binding site" evidence="4">
    <location>
        <begin position="76"/>
        <end position="80"/>
    </location>
    <ligand>
        <name>NADP(+)</name>
        <dbReference type="ChEBI" id="CHEBI:58349"/>
    </ligand>
</feature>
<dbReference type="PANTHER" id="PTHR43103">
    <property type="entry name" value="NUCLEOSIDE-DIPHOSPHATE-SUGAR EPIMERASE"/>
    <property type="match status" value="1"/>
</dbReference>
<dbReference type="AlphaFoldDB" id="B4S8L8"/>
<comment type="subunit">
    <text evidence="4">Homopentamer.</text>
</comment>
<dbReference type="InterPro" id="IPR011912">
    <property type="entry name" value="Heptose_epim"/>
</dbReference>
<protein>
    <recommendedName>
        <fullName evidence="4">ADP-L-glycero-D-manno-heptose-6-epimerase</fullName>
        <ecNumber evidence="4">5.1.3.20</ecNumber>
    </recommendedName>
    <alternativeName>
        <fullName evidence="4">ADP-L-glycero-beta-D-manno-heptose-6-epimerase</fullName>
        <shortName evidence="4">ADP-glyceromanno-heptose 6-epimerase</shortName>
        <shortName evidence="4">ADP-hep 6-epimerase</shortName>
        <shortName evidence="4">AGME</shortName>
    </alternativeName>
</protein>
<feature type="binding site" evidence="4">
    <location>
        <position position="171"/>
    </location>
    <ligand>
        <name>substrate</name>
    </ligand>
</feature>
<feature type="binding site" evidence="4">
    <location>
        <begin position="10"/>
        <end position="11"/>
    </location>
    <ligand>
        <name>NADP(+)</name>
        <dbReference type="ChEBI" id="CHEBI:58349"/>
    </ligand>
</feature>
<feature type="binding site" evidence="4">
    <location>
        <begin position="31"/>
        <end position="32"/>
    </location>
    <ligand>
        <name>NADP(+)</name>
        <dbReference type="ChEBI" id="CHEBI:58349"/>
    </ligand>
</feature>
<feature type="active site" description="Proton acceptor" evidence="4">
    <location>
        <position position="144"/>
    </location>
</feature>
<comment type="catalytic activity">
    <reaction evidence="4">
        <text>ADP-D-glycero-beta-D-manno-heptose = ADP-L-glycero-beta-D-manno-heptose</text>
        <dbReference type="Rhea" id="RHEA:17577"/>
        <dbReference type="ChEBI" id="CHEBI:59967"/>
        <dbReference type="ChEBI" id="CHEBI:61506"/>
        <dbReference type="EC" id="5.1.3.20"/>
    </reaction>
</comment>
<dbReference type="UniPathway" id="UPA00356">
    <property type="reaction ID" value="UER00440"/>
</dbReference>
<evidence type="ECO:0000256" key="4">
    <source>
        <dbReference type="HAMAP-Rule" id="MF_01601"/>
    </source>
</evidence>
<feature type="binding site" evidence="4">
    <location>
        <begin position="203"/>
        <end position="206"/>
    </location>
    <ligand>
        <name>substrate</name>
    </ligand>
</feature>
<gene>
    <name evidence="4" type="primary">hldD</name>
    <name evidence="6" type="ordered locus">Paes_1384</name>
</gene>
<dbReference type="GO" id="GO:0050661">
    <property type="term" value="F:NADP binding"/>
    <property type="evidence" value="ECO:0007669"/>
    <property type="project" value="InterPro"/>
</dbReference>
<evidence type="ECO:0000313" key="6">
    <source>
        <dbReference type="EMBL" id="ACF46405.1"/>
    </source>
</evidence>
<keyword evidence="7" id="KW-1185">Reference proteome</keyword>